<dbReference type="InterPro" id="IPR020904">
    <property type="entry name" value="Sc_DH/Rdtase_CS"/>
</dbReference>
<dbReference type="InterPro" id="IPR057326">
    <property type="entry name" value="KR_dom"/>
</dbReference>
<accession>A0A4Z1BV05</accession>
<dbReference type="OrthoDB" id="3542748at2"/>
<dbReference type="Gene3D" id="3.40.50.720">
    <property type="entry name" value="NAD(P)-binding Rossmann-like Domain"/>
    <property type="match status" value="1"/>
</dbReference>
<dbReference type="PANTHER" id="PTHR24321:SF8">
    <property type="entry name" value="ESTRADIOL 17-BETA-DEHYDROGENASE 8-RELATED"/>
    <property type="match status" value="1"/>
</dbReference>
<name>A0A4Z1BV05_9ACTN</name>
<gene>
    <name evidence="5" type="ORF">EXE59_14815</name>
</gene>
<dbReference type="SMART" id="SM00822">
    <property type="entry name" value="PKS_KR"/>
    <property type="match status" value="1"/>
</dbReference>
<comment type="similarity">
    <text evidence="1">Belongs to the short-chain dehydrogenases/reductases (SDR) family.</text>
</comment>
<reference evidence="5 6" key="1">
    <citation type="submission" date="2019-04" db="EMBL/GenBank/DDBJ databases">
        <title>Three New Species of Nocardioides, Nocardioides euryhalodurans sp. nov., Nocardioides seonyuensis sp. nov. and Nocardioides eburneoflavus sp. nov. Isolated from Soil.</title>
        <authorList>
            <person name="Roh S.G."/>
            <person name="Lee C."/>
            <person name="Kim M.-K."/>
            <person name="Kim S.B."/>
        </authorList>
    </citation>
    <scope>NUCLEOTIDE SEQUENCE [LARGE SCALE GENOMIC DNA]</scope>
    <source>
        <strain evidence="5 6">MMS17-SY213</strain>
    </source>
</reference>
<dbReference type="FunFam" id="3.40.50.720:FF:000084">
    <property type="entry name" value="Short-chain dehydrogenase reductase"/>
    <property type="match status" value="1"/>
</dbReference>
<dbReference type="NCBIfam" id="NF009466">
    <property type="entry name" value="PRK12826.1-2"/>
    <property type="match status" value="1"/>
</dbReference>
<feature type="domain" description="Ketoreductase" evidence="4">
    <location>
        <begin position="8"/>
        <end position="207"/>
    </location>
</feature>
<keyword evidence="2" id="KW-0560">Oxidoreductase</keyword>
<evidence type="ECO:0000259" key="4">
    <source>
        <dbReference type="SMART" id="SM00822"/>
    </source>
</evidence>
<dbReference type="SUPFAM" id="SSF51735">
    <property type="entry name" value="NAD(P)-binding Rossmann-fold domains"/>
    <property type="match status" value="1"/>
</dbReference>
<evidence type="ECO:0000313" key="5">
    <source>
        <dbReference type="EMBL" id="TGN65091.1"/>
    </source>
</evidence>
<dbReference type="Proteomes" id="UP000297496">
    <property type="component" value="Unassembled WGS sequence"/>
</dbReference>
<keyword evidence="3" id="KW-0520">NAD</keyword>
<protein>
    <submittedName>
        <fullName evidence="5">SDR family oxidoreductase</fullName>
    </submittedName>
</protein>
<dbReference type="PRINTS" id="PR00081">
    <property type="entry name" value="GDHRDH"/>
</dbReference>
<comment type="caution">
    <text evidence="5">The sequence shown here is derived from an EMBL/GenBank/DDBJ whole genome shotgun (WGS) entry which is preliminary data.</text>
</comment>
<keyword evidence="6" id="KW-1185">Reference proteome</keyword>
<dbReference type="NCBIfam" id="NF005559">
    <property type="entry name" value="PRK07231.1"/>
    <property type="match status" value="1"/>
</dbReference>
<dbReference type="InterPro" id="IPR036291">
    <property type="entry name" value="NAD(P)-bd_dom_sf"/>
</dbReference>
<dbReference type="PROSITE" id="PS00061">
    <property type="entry name" value="ADH_SHORT"/>
    <property type="match status" value="1"/>
</dbReference>
<proteinExistence type="inferred from homology"/>
<dbReference type="AlphaFoldDB" id="A0A4Z1BV05"/>
<evidence type="ECO:0000313" key="6">
    <source>
        <dbReference type="Proteomes" id="UP000297496"/>
    </source>
</evidence>
<dbReference type="PRINTS" id="PR00080">
    <property type="entry name" value="SDRFAMILY"/>
</dbReference>
<dbReference type="EMBL" id="SRRO01000001">
    <property type="protein sequence ID" value="TGN65091.1"/>
    <property type="molecule type" value="Genomic_DNA"/>
</dbReference>
<evidence type="ECO:0000256" key="3">
    <source>
        <dbReference type="ARBA" id="ARBA00023027"/>
    </source>
</evidence>
<evidence type="ECO:0000256" key="1">
    <source>
        <dbReference type="ARBA" id="ARBA00006484"/>
    </source>
</evidence>
<dbReference type="Pfam" id="PF13561">
    <property type="entry name" value="adh_short_C2"/>
    <property type="match status" value="1"/>
</dbReference>
<dbReference type="InterPro" id="IPR002347">
    <property type="entry name" value="SDR_fam"/>
</dbReference>
<organism evidence="5 6">
    <name type="scientific">Nocardioides eburneiflavus</name>
    <dbReference type="NCBI Taxonomy" id="2518372"/>
    <lineage>
        <taxon>Bacteria</taxon>
        <taxon>Bacillati</taxon>
        <taxon>Actinomycetota</taxon>
        <taxon>Actinomycetes</taxon>
        <taxon>Propionibacteriales</taxon>
        <taxon>Nocardioidaceae</taxon>
        <taxon>Nocardioides</taxon>
    </lineage>
</organism>
<dbReference type="GO" id="GO:0016491">
    <property type="term" value="F:oxidoreductase activity"/>
    <property type="evidence" value="ECO:0007669"/>
    <property type="project" value="UniProtKB-KW"/>
</dbReference>
<dbReference type="PANTHER" id="PTHR24321">
    <property type="entry name" value="DEHYDROGENASES, SHORT CHAIN"/>
    <property type="match status" value="1"/>
</dbReference>
<evidence type="ECO:0000256" key="2">
    <source>
        <dbReference type="ARBA" id="ARBA00023002"/>
    </source>
</evidence>
<sequence>MMPDLDGRVAVVTGGAGAIGRATSACLSEQGARVVVADLRGSEAAQLADALEGEAIGVEHDVRDSDSGVALAARATEVFGRVDILVNNAGVNSPTCAVTDISDEEWDRVMDTNARGTFVTTRAFLPGMIEQGSGRIINLSSIVGQMGSPFILPYTASKAAVIGITHALAAEYASRGITVNSVHPGLLETGMHDFDDWAKREGMTLDEAVEHFRNLIPQREYQTPRDIAEMIAFLASDRARHITGAAFNVDGGIRMH</sequence>